<evidence type="ECO:0000256" key="1">
    <source>
        <dbReference type="SAM" id="MobiDB-lite"/>
    </source>
</evidence>
<reference evidence="2 3" key="1">
    <citation type="submission" date="2019-08" db="EMBL/GenBank/DDBJ databases">
        <title>Genome sequence of Gelidibacter salicanalis IC162T.</title>
        <authorList>
            <person name="Bowman J.P."/>
        </authorList>
    </citation>
    <scope>NUCLEOTIDE SEQUENCE [LARGE SCALE GENOMIC DNA]</scope>
    <source>
        <strain evidence="2 3">IC162</strain>
    </source>
</reference>
<dbReference type="AlphaFoldDB" id="A0A5C7AE59"/>
<evidence type="ECO:0000313" key="3">
    <source>
        <dbReference type="Proteomes" id="UP000321734"/>
    </source>
</evidence>
<dbReference type="OrthoDB" id="1453481at2"/>
<feature type="region of interest" description="Disordered" evidence="1">
    <location>
        <begin position="1"/>
        <end position="103"/>
    </location>
</feature>
<evidence type="ECO:0000313" key="2">
    <source>
        <dbReference type="EMBL" id="TXE05703.1"/>
    </source>
</evidence>
<sequence>MDTNKKKNNSEKHTYNSDITEHDKDILGDKNRNLRTDGGDDALLDESNRSQPVDFEGTDLDIPGRTLPEDRSRKKLKDEENQLYSQGGPGNDHLEETDPTEID</sequence>
<gene>
    <name evidence="2" type="ORF">ES711_15215</name>
</gene>
<name>A0A5C7AE59_9FLAO</name>
<proteinExistence type="predicted"/>
<protein>
    <submittedName>
        <fullName evidence="2">Uncharacterized protein</fullName>
    </submittedName>
</protein>
<accession>A0A5C7AE59</accession>
<organism evidence="2 3">
    <name type="scientific">Gelidibacter salicanalis</name>
    <dbReference type="NCBI Taxonomy" id="291193"/>
    <lineage>
        <taxon>Bacteria</taxon>
        <taxon>Pseudomonadati</taxon>
        <taxon>Bacteroidota</taxon>
        <taxon>Flavobacteriia</taxon>
        <taxon>Flavobacteriales</taxon>
        <taxon>Flavobacteriaceae</taxon>
        <taxon>Gelidibacter</taxon>
    </lineage>
</organism>
<keyword evidence="3" id="KW-1185">Reference proteome</keyword>
<feature type="compositionally biased region" description="Basic and acidic residues" evidence="1">
    <location>
        <begin position="1"/>
        <end position="38"/>
    </location>
</feature>
<feature type="compositionally biased region" description="Basic and acidic residues" evidence="1">
    <location>
        <begin position="67"/>
        <end position="80"/>
    </location>
</feature>
<dbReference type="Proteomes" id="UP000321734">
    <property type="component" value="Unassembled WGS sequence"/>
</dbReference>
<comment type="caution">
    <text evidence="2">The sequence shown here is derived from an EMBL/GenBank/DDBJ whole genome shotgun (WGS) entry which is preliminary data.</text>
</comment>
<dbReference type="EMBL" id="VORX01000010">
    <property type="protein sequence ID" value="TXE05703.1"/>
    <property type="molecule type" value="Genomic_DNA"/>
</dbReference>